<dbReference type="AlphaFoldDB" id="A0A3P1BC79"/>
<evidence type="ECO:0000313" key="1">
    <source>
        <dbReference type="EMBL" id="RRA98638.1"/>
    </source>
</evidence>
<evidence type="ECO:0000313" key="2">
    <source>
        <dbReference type="Proteomes" id="UP000271925"/>
    </source>
</evidence>
<organism evidence="1 2">
    <name type="scientific">Larkinella rosea</name>
    <dbReference type="NCBI Taxonomy" id="2025312"/>
    <lineage>
        <taxon>Bacteria</taxon>
        <taxon>Pseudomonadati</taxon>
        <taxon>Bacteroidota</taxon>
        <taxon>Cytophagia</taxon>
        <taxon>Cytophagales</taxon>
        <taxon>Spirosomataceae</taxon>
        <taxon>Larkinella</taxon>
    </lineage>
</organism>
<protein>
    <recommendedName>
        <fullName evidence="3">Zinc finger CHC2-type domain-containing protein</fullName>
    </recommendedName>
</protein>
<proteinExistence type="predicted"/>
<gene>
    <name evidence="1" type="ORF">EHT25_26920</name>
</gene>
<comment type="caution">
    <text evidence="1">The sequence shown here is derived from an EMBL/GenBank/DDBJ whole genome shotgun (WGS) entry which is preliminary data.</text>
</comment>
<keyword evidence="2" id="KW-1185">Reference proteome</keyword>
<dbReference type="RefSeq" id="WP_124878477.1">
    <property type="nucleotide sequence ID" value="NZ_RQJO01000015.1"/>
</dbReference>
<evidence type="ECO:0008006" key="3">
    <source>
        <dbReference type="Google" id="ProtNLM"/>
    </source>
</evidence>
<sequence length="302" mass="34885">MDKDHAKTIPISEILDKLNYRPHWINHTKALYQSPLQSGRSLSFWVYLKTNRWYDYSLGIGGDLTNLAQYYLKFTNENHTLVDANRWITNLSSQRLIKAIPQSSDLIGDLASLQLKSQKPIGYVGLIHYLDQLRIPLSIARRHLQEIQVQNLVSRRSFLALGFKNEQNGFALKNPFFSGFVGPRAISFVRAQTCLPKAIHIFQTCLDYLAVLGQLSDRGLQADVIIVHEISLLPQVTAYLQDYGYRTLYSWLTSNPIGEQARHALTQFCQSQDRLRHVPMTDVFAPHEQVIDWHRQTWHRLD</sequence>
<dbReference type="EMBL" id="RQJO01000015">
    <property type="protein sequence ID" value="RRA98638.1"/>
    <property type="molecule type" value="Genomic_DNA"/>
</dbReference>
<name>A0A3P1BC79_9BACT</name>
<accession>A0A3P1BC79</accession>
<reference evidence="1 2" key="1">
    <citation type="submission" date="2018-11" db="EMBL/GenBank/DDBJ databases">
        <authorList>
            <person name="Zhou Z."/>
            <person name="Wang G."/>
        </authorList>
    </citation>
    <scope>NUCLEOTIDE SEQUENCE [LARGE SCALE GENOMIC DNA]</scope>
    <source>
        <strain evidence="1 2">KCTC52004</strain>
    </source>
</reference>
<dbReference type="OrthoDB" id="8536512at2"/>
<dbReference type="SUPFAM" id="SSF57783">
    <property type="entry name" value="Zinc beta-ribbon"/>
    <property type="match status" value="1"/>
</dbReference>
<dbReference type="Proteomes" id="UP000271925">
    <property type="component" value="Unassembled WGS sequence"/>
</dbReference>